<dbReference type="EMBL" id="LNYW01000067">
    <property type="protein sequence ID" value="KTD57427.1"/>
    <property type="molecule type" value="Genomic_DNA"/>
</dbReference>
<proteinExistence type="predicted"/>
<keyword evidence="2" id="KW-1185">Reference proteome</keyword>
<dbReference type="STRING" id="1122169.Lsha_2578"/>
<dbReference type="AlphaFoldDB" id="A0A0W0YLG3"/>
<evidence type="ECO:0000313" key="2">
    <source>
        <dbReference type="Proteomes" id="UP000054600"/>
    </source>
</evidence>
<dbReference type="Proteomes" id="UP000054600">
    <property type="component" value="Unassembled WGS sequence"/>
</dbReference>
<reference evidence="1 2" key="1">
    <citation type="submission" date="2015-11" db="EMBL/GenBank/DDBJ databases">
        <title>Genomic analysis of 38 Legionella species identifies large and diverse effector repertoires.</title>
        <authorList>
            <person name="Burstein D."/>
            <person name="Amaro F."/>
            <person name="Zusman T."/>
            <person name="Lifshitz Z."/>
            <person name="Cohen O."/>
            <person name="Gilbert J.A."/>
            <person name="Pupko T."/>
            <person name="Shuman H.A."/>
            <person name="Segal G."/>
        </authorList>
    </citation>
    <scope>NUCLEOTIDE SEQUENCE [LARGE SCALE GENOMIC DNA]</scope>
    <source>
        <strain evidence="1 2">ATCC 49655</strain>
    </source>
</reference>
<evidence type="ECO:0000313" key="1">
    <source>
        <dbReference type="EMBL" id="KTD57427.1"/>
    </source>
</evidence>
<name>A0A0W0YLG3_9GAMM</name>
<sequence length="60" mass="6888">MEITTNFKAEVNLDIQIKETEHKTNNPNTWFYHRPEKKNISAHEGIYQSHYSRPDGGGGG</sequence>
<gene>
    <name evidence="1" type="ORF">Lsha_2578</name>
</gene>
<accession>A0A0W0YLG3</accession>
<organism evidence="1 2">
    <name type="scientific">Legionella shakespearei DSM 23087</name>
    <dbReference type="NCBI Taxonomy" id="1122169"/>
    <lineage>
        <taxon>Bacteria</taxon>
        <taxon>Pseudomonadati</taxon>
        <taxon>Pseudomonadota</taxon>
        <taxon>Gammaproteobacteria</taxon>
        <taxon>Legionellales</taxon>
        <taxon>Legionellaceae</taxon>
        <taxon>Legionella</taxon>
    </lineage>
</organism>
<comment type="caution">
    <text evidence="1">The sequence shown here is derived from an EMBL/GenBank/DDBJ whole genome shotgun (WGS) entry which is preliminary data.</text>
</comment>
<protein>
    <submittedName>
        <fullName evidence="1">Uncharacterized protein</fullName>
    </submittedName>
</protein>
<dbReference type="PATRIC" id="fig|1122169.6.peg.2974"/>
<dbReference type="RefSeq" id="WP_018578033.1">
    <property type="nucleotide sequence ID" value="NZ_KB892416.1"/>
</dbReference>